<keyword evidence="2" id="KW-1185">Reference proteome</keyword>
<accession>A0ABN9CU78</accession>
<proteinExistence type="predicted"/>
<comment type="caution">
    <text evidence="1">The sequence shown here is derived from an EMBL/GenBank/DDBJ whole genome shotgun (WGS) entry which is preliminary data.</text>
</comment>
<dbReference type="Proteomes" id="UP001162483">
    <property type="component" value="Unassembled WGS sequence"/>
</dbReference>
<gene>
    <name evidence="1" type="ORF">SPARVUS_LOCUS5685094</name>
</gene>
<protein>
    <submittedName>
        <fullName evidence="1">Uncharacterized protein</fullName>
    </submittedName>
</protein>
<feature type="non-terminal residue" evidence="1">
    <location>
        <position position="57"/>
    </location>
</feature>
<organism evidence="1 2">
    <name type="scientific">Staurois parvus</name>
    <dbReference type="NCBI Taxonomy" id="386267"/>
    <lineage>
        <taxon>Eukaryota</taxon>
        <taxon>Metazoa</taxon>
        <taxon>Chordata</taxon>
        <taxon>Craniata</taxon>
        <taxon>Vertebrata</taxon>
        <taxon>Euteleostomi</taxon>
        <taxon>Amphibia</taxon>
        <taxon>Batrachia</taxon>
        <taxon>Anura</taxon>
        <taxon>Neobatrachia</taxon>
        <taxon>Ranoidea</taxon>
        <taxon>Ranidae</taxon>
        <taxon>Staurois</taxon>
    </lineage>
</organism>
<dbReference type="EMBL" id="CATNWA010012204">
    <property type="protein sequence ID" value="CAI9562987.1"/>
    <property type="molecule type" value="Genomic_DNA"/>
</dbReference>
<evidence type="ECO:0000313" key="1">
    <source>
        <dbReference type="EMBL" id="CAI9562987.1"/>
    </source>
</evidence>
<name>A0ABN9CU78_9NEOB</name>
<reference evidence="1" key="1">
    <citation type="submission" date="2023-05" db="EMBL/GenBank/DDBJ databases">
        <authorList>
            <person name="Stuckert A."/>
        </authorList>
    </citation>
    <scope>NUCLEOTIDE SEQUENCE</scope>
</reference>
<evidence type="ECO:0000313" key="2">
    <source>
        <dbReference type="Proteomes" id="UP001162483"/>
    </source>
</evidence>
<sequence length="57" mass="6160">MIRTSSNDRGHRIAVLHAPGECAQAGCRKAVYKQPPDPALPPSSRLYTMAGREVVKA</sequence>